<evidence type="ECO:0000313" key="3">
    <source>
        <dbReference type="Proteomes" id="UP000019151"/>
    </source>
</evidence>
<keyword evidence="3" id="KW-1185">Reference proteome</keyword>
<evidence type="ECO:0000256" key="1">
    <source>
        <dbReference type="SAM" id="Phobius"/>
    </source>
</evidence>
<organism evidence="2 3">
    <name type="scientific">Gemmatirosa kalamazoonensis</name>
    <dbReference type="NCBI Taxonomy" id="861299"/>
    <lineage>
        <taxon>Bacteria</taxon>
        <taxon>Pseudomonadati</taxon>
        <taxon>Gemmatimonadota</taxon>
        <taxon>Gemmatimonadia</taxon>
        <taxon>Gemmatimonadales</taxon>
        <taxon>Gemmatimonadaceae</taxon>
        <taxon>Gemmatirosa</taxon>
    </lineage>
</organism>
<dbReference type="InParanoid" id="W0RFB5"/>
<gene>
    <name evidence="2" type="ORF">J421_1493</name>
</gene>
<protein>
    <submittedName>
        <fullName evidence="2">Uncharacterized protein</fullName>
    </submittedName>
</protein>
<keyword evidence="1" id="KW-0472">Membrane</keyword>
<dbReference type="KEGG" id="gba:J421_1493"/>
<keyword evidence="1" id="KW-1133">Transmembrane helix</keyword>
<sequence length="123" mass="11904">MGGGSAVPSGRVIGAMVGYAIGAYVGVAAGEGLSRPSRGGEHHAAGLVGAGIGGMIGAAYGAAVPRLESKCGRTRRFRHALAVSAIGTGVGLLGLLPKENWIALLTVPAGSIVGATVGAQDCP</sequence>
<feature type="transmembrane region" description="Helical" evidence="1">
    <location>
        <begin position="77"/>
        <end position="95"/>
    </location>
</feature>
<keyword evidence="1" id="KW-0812">Transmembrane</keyword>
<feature type="transmembrane region" description="Helical" evidence="1">
    <location>
        <begin position="42"/>
        <end position="65"/>
    </location>
</feature>
<proteinExistence type="predicted"/>
<name>W0RFB5_9BACT</name>
<feature type="transmembrane region" description="Helical" evidence="1">
    <location>
        <begin position="12"/>
        <end position="30"/>
    </location>
</feature>
<reference evidence="2 3" key="1">
    <citation type="journal article" date="2014" name="Genome Announc.">
        <title>Genome Sequence and Methylome of Soil Bacterium Gemmatirosa kalamazoonensis KBS708T, a Member of the Rarely Cultivated Gemmatimonadetes Phylum.</title>
        <authorList>
            <person name="Debruyn J.M."/>
            <person name="Radosevich M."/>
            <person name="Wommack K.E."/>
            <person name="Polson S.W."/>
            <person name="Hauser L.J."/>
            <person name="Fawaz M.N."/>
            <person name="Korlach J."/>
            <person name="Tsai Y.C."/>
        </authorList>
    </citation>
    <scope>NUCLEOTIDE SEQUENCE [LARGE SCALE GENOMIC DNA]</scope>
    <source>
        <strain evidence="2 3">KBS708</strain>
    </source>
</reference>
<dbReference type="Proteomes" id="UP000019151">
    <property type="component" value="Chromosome"/>
</dbReference>
<dbReference type="HOGENOM" id="CLU_2011946_0_0_0"/>
<dbReference type="STRING" id="861299.J421_1493"/>
<dbReference type="EMBL" id="CP007128">
    <property type="protein sequence ID" value="AHG89030.1"/>
    <property type="molecule type" value="Genomic_DNA"/>
</dbReference>
<accession>W0RFB5</accession>
<dbReference type="AlphaFoldDB" id="W0RFB5"/>
<evidence type="ECO:0000313" key="2">
    <source>
        <dbReference type="EMBL" id="AHG89030.1"/>
    </source>
</evidence>